<dbReference type="CDD" id="cd06257">
    <property type="entry name" value="DnaJ"/>
    <property type="match status" value="1"/>
</dbReference>
<dbReference type="AlphaFoldDB" id="A0A8T2THS9"/>
<dbReference type="InterPro" id="IPR009057">
    <property type="entry name" value="Homeodomain-like_sf"/>
</dbReference>
<dbReference type="GO" id="GO:0030544">
    <property type="term" value="F:Hsp70 protein binding"/>
    <property type="evidence" value="ECO:0007669"/>
    <property type="project" value="InterPro"/>
</dbReference>
<gene>
    <name evidence="4" type="ORF">KP509_13G055700</name>
</gene>
<dbReference type="OMA" id="SFWYDFD"/>
<dbReference type="Gene3D" id="1.10.287.110">
    <property type="entry name" value="DnaJ domain"/>
    <property type="match status" value="1"/>
</dbReference>
<dbReference type="SUPFAM" id="SSF46689">
    <property type="entry name" value="Homeodomain-like"/>
    <property type="match status" value="2"/>
</dbReference>
<dbReference type="PROSITE" id="PS00636">
    <property type="entry name" value="DNAJ_1"/>
    <property type="match status" value="1"/>
</dbReference>
<dbReference type="InterPro" id="IPR054076">
    <property type="entry name" value="ZUO1-like_ZHD"/>
</dbReference>
<evidence type="ECO:0008006" key="6">
    <source>
        <dbReference type="Google" id="ProtNLM"/>
    </source>
</evidence>
<feature type="region of interest" description="Disordered" evidence="1">
    <location>
        <begin position="342"/>
        <end position="363"/>
    </location>
</feature>
<dbReference type="Gene3D" id="1.10.10.60">
    <property type="entry name" value="Homeodomain-like"/>
    <property type="match status" value="2"/>
</dbReference>
<dbReference type="CDD" id="cd00167">
    <property type="entry name" value="SANT"/>
    <property type="match status" value="2"/>
</dbReference>
<evidence type="ECO:0000313" key="5">
    <source>
        <dbReference type="Proteomes" id="UP000825935"/>
    </source>
</evidence>
<dbReference type="InterPro" id="IPR018253">
    <property type="entry name" value="DnaJ_domain_CS"/>
</dbReference>
<dbReference type="PANTHER" id="PTHR43999:SF1">
    <property type="entry name" value="DNAJ HOMOLOG SUBFAMILY C MEMBER 2"/>
    <property type="match status" value="1"/>
</dbReference>
<accession>A0A8T2THS9</accession>
<feature type="domain" description="Myb-like" evidence="3">
    <location>
        <begin position="458"/>
        <end position="513"/>
    </location>
</feature>
<dbReference type="PROSITE" id="PS50090">
    <property type="entry name" value="MYB_LIKE"/>
    <property type="match status" value="2"/>
</dbReference>
<evidence type="ECO:0000256" key="1">
    <source>
        <dbReference type="SAM" id="MobiDB-lite"/>
    </source>
</evidence>
<feature type="region of interest" description="Disordered" evidence="1">
    <location>
        <begin position="543"/>
        <end position="571"/>
    </location>
</feature>
<dbReference type="PRINTS" id="PR00625">
    <property type="entry name" value="JDOMAIN"/>
</dbReference>
<dbReference type="Pfam" id="PF23082">
    <property type="entry name" value="Myb_DNA-binding_2"/>
    <property type="match status" value="1"/>
</dbReference>
<dbReference type="FunFam" id="1.10.10.60:FF:000416">
    <property type="entry name" value="Myb family transcription factor"/>
    <property type="match status" value="1"/>
</dbReference>
<dbReference type="OrthoDB" id="1690618at2759"/>
<dbReference type="InterPro" id="IPR001005">
    <property type="entry name" value="SANT/Myb"/>
</dbReference>
<dbReference type="PANTHER" id="PTHR43999">
    <property type="entry name" value="DNAJ HOMOLOG SUBFAMILY C MEMBER 2"/>
    <property type="match status" value="1"/>
</dbReference>
<dbReference type="EMBL" id="CM035418">
    <property type="protein sequence ID" value="KAH7421403.1"/>
    <property type="molecule type" value="Genomic_DNA"/>
</dbReference>
<feature type="compositionally biased region" description="Basic and acidic residues" evidence="1">
    <location>
        <begin position="342"/>
        <end position="361"/>
    </location>
</feature>
<name>A0A8T2THS9_CERRI</name>
<feature type="domain" description="Myb-like" evidence="3">
    <location>
        <begin position="607"/>
        <end position="653"/>
    </location>
</feature>
<feature type="domain" description="J" evidence="2">
    <location>
        <begin position="100"/>
        <end position="182"/>
    </location>
</feature>
<dbReference type="GO" id="GO:0051083">
    <property type="term" value="P:'de novo' cotranslational protein folding"/>
    <property type="evidence" value="ECO:0007669"/>
    <property type="project" value="InterPro"/>
</dbReference>
<dbReference type="PROSITE" id="PS50076">
    <property type="entry name" value="DNAJ_2"/>
    <property type="match status" value="1"/>
</dbReference>
<comment type="caution">
    <text evidence="4">The sequence shown here is derived from an EMBL/GenBank/DDBJ whole genome shotgun (WGS) entry which is preliminary data.</text>
</comment>
<dbReference type="GO" id="GO:0005829">
    <property type="term" value="C:cytosol"/>
    <property type="evidence" value="ECO:0007669"/>
    <property type="project" value="TreeGrafter"/>
</dbReference>
<organism evidence="4 5">
    <name type="scientific">Ceratopteris richardii</name>
    <name type="common">Triangle waterfern</name>
    <dbReference type="NCBI Taxonomy" id="49495"/>
    <lineage>
        <taxon>Eukaryota</taxon>
        <taxon>Viridiplantae</taxon>
        <taxon>Streptophyta</taxon>
        <taxon>Embryophyta</taxon>
        <taxon>Tracheophyta</taxon>
        <taxon>Polypodiopsida</taxon>
        <taxon>Polypodiidae</taxon>
        <taxon>Polypodiales</taxon>
        <taxon>Pteridineae</taxon>
        <taxon>Pteridaceae</taxon>
        <taxon>Parkerioideae</taxon>
        <taxon>Ceratopteris</taxon>
    </lineage>
</organism>
<dbReference type="InterPro" id="IPR036869">
    <property type="entry name" value="J_dom_sf"/>
</dbReference>
<dbReference type="Pfam" id="PF21884">
    <property type="entry name" value="ZUO1-like_ZHD"/>
    <property type="match status" value="1"/>
</dbReference>
<dbReference type="InterPro" id="IPR044634">
    <property type="entry name" value="Zuotin/DnaJC2"/>
</dbReference>
<reference evidence="4" key="1">
    <citation type="submission" date="2021-08" db="EMBL/GenBank/DDBJ databases">
        <title>WGS assembly of Ceratopteris richardii.</title>
        <authorList>
            <person name="Marchant D.B."/>
            <person name="Chen G."/>
            <person name="Jenkins J."/>
            <person name="Shu S."/>
            <person name="Leebens-Mack J."/>
            <person name="Grimwood J."/>
            <person name="Schmutz J."/>
            <person name="Soltis P."/>
            <person name="Soltis D."/>
            <person name="Chen Z.-H."/>
        </authorList>
    </citation>
    <scope>NUCLEOTIDE SEQUENCE</scope>
    <source>
        <strain evidence="4">Whitten #5841</strain>
        <tissue evidence="4">Leaf</tissue>
    </source>
</reference>
<keyword evidence="5" id="KW-1185">Reference proteome</keyword>
<evidence type="ECO:0000313" key="4">
    <source>
        <dbReference type="EMBL" id="KAH7421403.1"/>
    </source>
</evidence>
<evidence type="ECO:0000259" key="3">
    <source>
        <dbReference type="PROSITE" id="PS50090"/>
    </source>
</evidence>
<dbReference type="Pfam" id="PF00226">
    <property type="entry name" value="DnaJ"/>
    <property type="match status" value="1"/>
</dbReference>
<sequence length="697" mass="79415">MPARWPLRITYPSPDTSDGLSLPFIVRSNSSPVQTCRYEPAGFSFHTLALCLAGLEVLPEDKDENNDGVSVGDDRFSSSSEAFHFKSKRKTSSDGKAEQDHYALLGLSHLRYLATEDQIRKSYRECALKFHPDKQAALLLQEETEEGKAAKKEQIDQHFKAIQKAYEVLIDPVKRRIYDSTDEFDDAVPGDCAPHEFFQVYGPVFRRNAKWSVNQSVPSLGDDDTPLDEVDKFYDFWNSFRSWREFPDANEYDLEEAESREHKRWMERQNAKLSEKARKEESARIRSIVENAYKRDPRILRRKEEEKAEKLRKKQAKLQARKEKEEEVARALEEERLRKELEEKRASEEAAAQKKSKEREKKLVRKERSRLRALVTDVTSNRAIGIVEEDIESLCTSLDIDGLRRLCEELEGQDIGKKGQTLIQALNDLKLSDTSSMNKDIGAMKIDDDNKNLSTLSVNEKKEKPWTKEEVDLLRKAVQKYPKGTPQRWEVVSNYVGTNRSVEEILKAIKTVLLQKPDSSKAFDSFLEKRKVGNVVIASPLSTRDESLQSSSEQSSTNVQENGDAGTKKAGKSTAVCLDKATGRQDVANADQSVANGKASKDEADVWSEVQEASLIKALKMFPKETPQRWDRVATAVTGKTKAQCFRKFAELRENFRFKDIHHSPIKSFHDCQVLHSLGRVCNNKRGFPYGAIKGLP</sequence>
<protein>
    <recommendedName>
        <fullName evidence="6">DnaJ homolog subfamily C member 2</fullName>
    </recommendedName>
</protein>
<dbReference type="GO" id="GO:0043022">
    <property type="term" value="F:ribosome binding"/>
    <property type="evidence" value="ECO:0007669"/>
    <property type="project" value="InterPro"/>
</dbReference>
<dbReference type="GO" id="GO:0006450">
    <property type="term" value="P:regulation of translational fidelity"/>
    <property type="evidence" value="ECO:0007669"/>
    <property type="project" value="InterPro"/>
</dbReference>
<dbReference type="Proteomes" id="UP000825935">
    <property type="component" value="Chromosome 13"/>
</dbReference>
<proteinExistence type="predicted"/>
<dbReference type="SMART" id="SM00271">
    <property type="entry name" value="DnaJ"/>
    <property type="match status" value="1"/>
</dbReference>
<evidence type="ECO:0000259" key="2">
    <source>
        <dbReference type="PROSITE" id="PS50076"/>
    </source>
</evidence>
<dbReference type="InterPro" id="IPR001623">
    <property type="entry name" value="DnaJ_domain"/>
</dbReference>
<dbReference type="SUPFAM" id="SSF46565">
    <property type="entry name" value="Chaperone J-domain"/>
    <property type="match status" value="1"/>
</dbReference>
<dbReference type="SMART" id="SM00717">
    <property type="entry name" value="SANT"/>
    <property type="match status" value="2"/>
</dbReference>